<reference evidence="2 3" key="1">
    <citation type="submission" date="2019-09" db="EMBL/GenBank/DDBJ databases">
        <authorList>
            <person name="Leyn A S."/>
        </authorList>
    </citation>
    <scope>NUCLEOTIDE SEQUENCE [LARGE SCALE GENOMIC DNA]</scope>
    <source>
        <strain evidence="2">AA231_1</strain>
    </source>
</reference>
<keyword evidence="1" id="KW-1133">Transmembrane helix</keyword>
<sequence>MSENRPVATAVGRLLWPERTRVTELDRKLAITRIEHDRAEGRCPDAEVRLARVRLATTQAALDSAVAGRSESAVPPILEAAPRVGLAVWAVVSVVNLVVYLVLGMANGQWDGPWVLWPVLGGGLLVLGLWSTRERDRRMRLGE</sequence>
<accession>A0A6I8LVJ8</accession>
<organism evidence="2 3">
    <name type="scientific">Amycolatopsis camponoti</name>
    <dbReference type="NCBI Taxonomy" id="2606593"/>
    <lineage>
        <taxon>Bacteria</taxon>
        <taxon>Bacillati</taxon>
        <taxon>Actinomycetota</taxon>
        <taxon>Actinomycetes</taxon>
        <taxon>Pseudonocardiales</taxon>
        <taxon>Pseudonocardiaceae</taxon>
        <taxon>Amycolatopsis</taxon>
    </lineage>
</organism>
<dbReference type="Proteomes" id="UP000399805">
    <property type="component" value="Unassembled WGS sequence"/>
</dbReference>
<evidence type="ECO:0008006" key="4">
    <source>
        <dbReference type="Google" id="ProtNLM"/>
    </source>
</evidence>
<name>A0A6I8LVJ8_9PSEU</name>
<protein>
    <recommendedName>
        <fullName evidence="4">DUF1707 domain-containing protein</fullName>
    </recommendedName>
</protein>
<dbReference type="AlphaFoldDB" id="A0A6I8LVJ8"/>
<keyword evidence="1" id="KW-0812">Transmembrane</keyword>
<feature type="transmembrane region" description="Helical" evidence="1">
    <location>
        <begin position="84"/>
        <end position="103"/>
    </location>
</feature>
<keyword evidence="1" id="KW-0472">Membrane</keyword>
<dbReference type="EMBL" id="CABVGP010000002">
    <property type="protein sequence ID" value="VVJ19516.1"/>
    <property type="molecule type" value="Genomic_DNA"/>
</dbReference>
<evidence type="ECO:0000313" key="3">
    <source>
        <dbReference type="Proteomes" id="UP000399805"/>
    </source>
</evidence>
<evidence type="ECO:0000256" key="1">
    <source>
        <dbReference type="SAM" id="Phobius"/>
    </source>
</evidence>
<dbReference type="RefSeq" id="WP_155544772.1">
    <property type="nucleotide sequence ID" value="NZ_CABVGP010000002.1"/>
</dbReference>
<gene>
    <name evidence="2" type="ORF">AA23TX_04537</name>
</gene>
<feature type="transmembrane region" description="Helical" evidence="1">
    <location>
        <begin position="115"/>
        <end position="132"/>
    </location>
</feature>
<keyword evidence="3" id="KW-1185">Reference proteome</keyword>
<evidence type="ECO:0000313" key="2">
    <source>
        <dbReference type="EMBL" id="VVJ19516.1"/>
    </source>
</evidence>
<proteinExistence type="predicted"/>